<gene>
    <name evidence="1" type="ORF">J2D73_17575</name>
</gene>
<accession>A0ABS3M0B2</accession>
<dbReference type="PANTHER" id="PTHR30203">
    <property type="entry name" value="OUTER MEMBRANE CATION EFFLUX PROTEIN"/>
    <property type="match status" value="1"/>
</dbReference>
<reference evidence="1 2" key="1">
    <citation type="submission" date="2021-03" db="EMBL/GenBank/DDBJ databases">
        <title>The complete genome sequence of Acetobacter sacchari TBRC 11175.</title>
        <authorList>
            <person name="Charoenyingcharoen P."/>
            <person name="Yukphan P."/>
        </authorList>
    </citation>
    <scope>NUCLEOTIDE SEQUENCE [LARGE SCALE GENOMIC DNA]</scope>
    <source>
        <strain evidence="1 2">TBRC 11175</strain>
    </source>
</reference>
<dbReference type="SUPFAM" id="SSF56954">
    <property type="entry name" value="Outer membrane efflux proteins (OEP)"/>
    <property type="match status" value="1"/>
</dbReference>
<name>A0ABS3M0B2_9PROT</name>
<evidence type="ECO:0000313" key="1">
    <source>
        <dbReference type="EMBL" id="MBO1361599.1"/>
    </source>
</evidence>
<organism evidence="1 2">
    <name type="scientific">Acetobacter sacchari</name>
    <dbReference type="NCBI Taxonomy" id="2661687"/>
    <lineage>
        <taxon>Bacteria</taxon>
        <taxon>Pseudomonadati</taxon>
        <taxon>Pseudomonadota</taxon>
        <taxon>Alphaproteobacteria</taxon>
        <taxon>Acetobacterales</taxon>
        <taxon>Acetobacteraceae</taxon>
        <taxon>Acetobacter</taxon>
    </lineage>
</organism>
<proteinExistence type="predicted"/>
<dbReference type="PANTHER" id="PTHR30203:SF24">
    <property type="entry name" value="BLR4935 PROTEIN"/>
    <property type="match status" value="1"/>
</dbReference>
<dbReference type="Gene3D" id="1.20.1600.10">
    <property type="entry name" value="Outer membrane efflux proteins (OEP)"/>
    <property type="match status" value="1"/>
</dbReference>
<dbReference type="EMBL" id="JAFVMF010000025">
    <property type="protein sequence ID" value="MBO1361599.1"/>
    <property type="molecule type" value="Genomic_DNA"/>
</dbReference>
<comment type="caution">
    <text evidence="1">The sequence shown here is derived from an EMBL/GenBank/DDBJ whole genome shotgun (WGS) entry which is preliminary data.</text>
</comment>
<evidence type="ECO:0000313" key="2">
    <source>
        <dbReference type="Proteomes" id="UP000664771"/>
    </source>
</evidence>
<dbReference type="InterPro" id="IPR010131">
    <property type="entry name" value="MdtP/NodT-like"/>
</dbReference>
<dbReference type="Proteomes" id="UP000664771">
    <property type="component" value="Unassembled WGS sequence"/>
</dbReference>
<protein>
    <submittedName>
        <fullName evidence="1">TolC family protein</fullName>
    </submittedName>
</protein>
<sequence length="426" mass="45943">MRSKERLPALAAAHGRALALVPRILCVATPIVALAFSTPVGRAESMHEAIIAAWSADPEARSSQTDANAAHKSASALDAWFPSGPVLSGEYLDDHFIGSKVGYTTYQGSVSMPLWLPGQGSASVRNAQADESVARSRLKVQRLLMAVRVLDLTSAAVALRREIANLRSTQGLLDQTLSASQKALRTGEIAASDHEAIVAEREDVAGQIPDREQRIETARAELLTLTGTDEIPDLMALDGRLLAARVQKLDPRNDPRIELADALVGSAKASYDLAKRSYMPNPEIGVSLSRQEQYGSPWDTQFGVQFQTALPSSARNVPMLMKGVSAMGAANRDAELARRKVAVEYRQAEARMSSALVVLGHARATQQALSARAAQLGKAWSVGETPVIEYLRARRAELDANQRATQADVLWRSALVRILLMTGQTP</sequence>
<dbReference type="RefSeq" id="WP_207883471.1">
    <property type="nucleotide sequence ID" value="NZ_JAFVMF010000025.1"/>
</dbReference>
<keyword evidence="2" id="KW-1185">Reference proteome</keyword>